<gene>
    <name evidence="2" type="ORF">HIJ39_01905</name>
</gene>
<comment type="caution">
    <text evidence="2">The sequence shown here is derived from an EMBL/GenBank/DDBJ whole genome shotgun (WGS) entry which is preliminary data.</text>
</comment>
<dbReference type="RefSeq" id="WP_169096129.1">
    <property type="nucleotide sequence ID" value="NZ_JABBVZ010000004.1"/>
</dbReference>
<accession>A0A7Y0L171</accession>
<evidence type="ECO:0000256" key="1">
    <source>
        <dbReference type="SAM" id="MobiDB-lite"/>
    </source>
</evidence>
<proteinExistence type="predicted"/>
<evidence type="ECO:0000313" key="2">
    <source>
        <dbReference type="EMBL" id="NMP21112.1"/>
    </source>
</evidence>
<dbReference type="EMBL" id="JABBVZ010000004">
    <property type="protein sequence ID" value="NMP21112.1"/>
    <property type="molecule type" value="Genomic_DNA"/>
</dbReference>
<feature type="region of interest" description="Disordered" evidence="1">
    <location>
        <begin position="69"/>
        <end position="90"/>
    </location>
</feature>
<name>A0A7Y0L171_9FIRM</name>
<protein>
    <submittedName>
        <fullName evidence="2">Uncharacterized protein</fullName>
    </submittedName>
</protein>
<dbReference type="Proteomes" id="UP000533476">
    <property type="component" value="Unassembled WGS sequence"/>
</dbReference>
<feature type="compositionally biased region" description="Polar residues" evidence="1">
    <location>
        <begin position="71"/>
        <end position="83"/>
    </location>
</feature>
<reference evidence="2 3" key="1">
    <citation type="submission" date="2020-04" db="EMBL/GenBank/DDBJ databases">
        <authorList>
            <person name="Zhang R."/>
            <person name="Schippers A."/>
        </authorList>
    </citation>
    <scope>NUCLEOTIDE SEQUENCE [LARGE SCALE GENOMIC DNA]</scope>
    <source>
        <strain evidence="2 3">DSM 109850</strain>
    </source>
</reference>
<dbReference type="AlphaFoldDB" id="A0A7Y0L171"/>
<keyword evidence="3" id="KW-1185">Reference proteome</keyword>
<sequence>MKIRDFHITGQYPSLSVETEIEDDSQSNSNQQETVRLTLGPWNYVSLLNESELKSLVNIVYQKHQDVRPTQAMQQLKNTSFTHASKEELP</sequence>
<evidence type="ECO:0000313" key="3">
    <source>
        <dbReference type="Proteomes" id="UP000533476"/>
    </source>
</evidence>
<organism evidence="2 3">
    <name type="scientific">Sulfobacillus harzensis</name>
    <dbReference type="NCBI Taxonomy" id="2729629"/>
    <lineage>
        <taxon>Bacteria</taxon>
        <taxon>Bacillati</taxon>
        <taxon>Bacillota</taxon>
        <taxon>Clostridia</taxon>
        <taxon>Eubacteriales</taxon>
        <taxon>Clostridiales Family XVII. Incertae Sedis</taxon>
        <taxon>Sulfobacillus</taxon>
    </lineage>
</organism>